<feature type="transmembrane region" description="Helical" evidence="1">
    <location>
        <begin position="171"/>
        <end position="188"/>
    </location>
</feature>
<protein>
    <recommendedName>
        <fullName evidence="4">PAP2 superfamily protein</fullName>
    </recommendedName>
</protein>
<evidence type="ECO:0000313" key="2">
    <source>
        <dbReference type="EMBL" id="SHE46310.1"/>
    </source>
</evidence>
<keyword evidence="3" id="KW-1185">Reference proteome</keyword>
<name>A0A1M4TP91_9CLOT</name>
<dbReference type="EMBL" id="FQVI01000002">
    <property type="protein sequence ID" value="SHE46310.1"/>
    <property type="molecule type" value="Genomic_DNA"/>
</dbReference>
<feature type="transmembrane region" description="Helical" evidence="1">
    <location>
        <begin position="137"/>
        <end position="159"/>
    </location>
</feature>
<dbReference type="STRING" id="1122155.SAMN02745158_00528"/>
<evidence type="ECO:0008006" key="4">
    <source>
        <dbReference type="Google" id="ProtNLM"/>
    </source>
</evidence>
<reference evidence="2 3" key="1">
    <citation type="submission" date="2016-11" db="EMBL/GenBank/DDBJ databases">
        <authorList>
            <person name="Jaros S."/>
            <person name="Januszkiewicz K."/>
            <person name="Wedrychowicz H."/>
        </authorList>
    </citation>
    <scope>NUCLEOTIDE SEQUENCE [LARGE SCALE GENOMIC DNA]</scope>
    <source>
        <strain evidence="2 3">DSM 17459</strain>
    </source>
</reference>
<keyword evidence="1" id="KW-0812">Transmembrane</keyword>
<feature type="transmembrane region" description="Helical" evidence="1">
    <location>
        <begin position="73"/>
        <end position="93"/>
    </location>
</feature>
<evidence type="ECO:0000313" key="3">
    <source>
        <dbReference type="Proteomes" id="UP000184245"/>
    </source>
</evidence>
<evidence type="ECO:0000256" key="1">
    <source>
        <dbReference type="SAM" id="Phobius"/>
    </source>
</evidence>
<sequence>MNRLAKAIRSVTLAPVMAGIMLTLVYVTKPQVMGRVNSFWWGIFFLTVLPILAYPLQPYIPGYREKGREGQRGLAMVFAVAGYLMGVIANFVLKAPRGMWMIYLEYLLSGLLILLFNKCLGLRASGHACGAAGPAALLVYFRIPALIPGLIILALTWWASLRMKRHTAGQLLGGTAIPVAVILVLTLLEKITL</sequence>
<accession>A0A1M4TP91</accession>
<feature type="transmembrane region" description="Helical" evidence="1">
    <location>
        <begin position="7"/>
        <end position="27"/>
    </location>
</feature>
<organism evidence="2 3">
    <name type="scientific">Lactonifactor longoviformis DSM 17459</name>
    <dbReference type="NCBI Taxonomy" id="1122155"/>
    <lineage>
        <taxon>Bacteria</taxon>
        <taxon>Bacillati</taxon>
        <taxon>Bacillota</taxon>
        <taxon>Clostridia</taxon>
        <taxon>Eubacteriales</taxon>
        <taxon>Clostridiaceae</taxon>
        <taxon>Lactonifactor</taxon>
    </lineage>
</organism>
<feature type="transmembrane region" description="Helical" evidence="1">
    <location>
        <begin position="39"/>
        <end position="61"/>
    </location>
</feature>
<keyword evidence="1" id="KW-0472">Membrane</keyword>
<feature type="transmembrane region" description="Helical" evidence="1">
    <location>
        <begin position="99"/>
        <end position="116"/>
    </location>
</feature>
<dbReference type="AlphaFoldDB" id="A0A1M4TP91"/>
<gene>
    <name evidence="2" type="ORF">SAMN02745158_00528</name>
</gene>
<keyword evidence="1" id="KW-1133">Transmembrane helix</keyword>
<dbReference type="Proteomes" id="UP000184245">
    <property type="component" value="Unassembled WGS sequence"/>
</dbReference>
<proteinExistence type="predicted"/>
<dbReference type="OrthoDB" id="9810836at2"/>